<dbReference type="RefSeq" id="WP_106464345.1">
    <property type="nucleotide sequence ID" value="NZ_PXOQ01000019.1"/>
</dbReference>
<evidence type="ECO:0000256" key="1">
    <source>
        <dbReference type="SAM" id="SignalP"/>
    </source>
</evidence>
<comment type="caution">
    <text evidence="2">The sequence shown here is derived from an EMBL/GenBank/DDBJ whole genome shotgun (WGS) entry which is preliminary data.</text>
</comment>
<feature type="signal peptide" evidence="1">
    <location>
        <begin position="1"/>
        <end position="22"/>
    </location>
</feature>
<keyword evidence="3" id="KW-1185">Reference proteome</keyword>
<evidence type="ECO:0000313" key="3">
    <source>
        <dbReference type="Proteomes" id="UP000238426"/>
    </source>
</evidence>
<accession>A0A2T1N4M9</accession>
<dbReference type="Proteomes" id="UP000238426">
    <property type="component" value="Unassembled WGS sequence"/>
</dbReference>
<evidence type="ECO:0008006" key="4">
    <source>
        <dbReference type="Google" id="ProtNLM"/>
    </source>
</evidence>
<reference evidence="2 3" key="1">
    <citation type="submission" date="2018-03" db="EMBL/GenBank/DDBJ databases">
        <title>Mesoflavibacter sp. HG37 and Mesoflavibacter sp. HG96 sp.nov., two marine bacteria isolated from seawater of Western Pacific Ocean.</title>
        <authorList>
            <person name="Cheng H."/>
            <person name="Wu Y.-H."/>
            <person name="Guo L.-L."/>
            <person name="Xu X.-W."/>
        </authorList>
    </citation>
    <scope>NUCLEOTIDE SEQUENCE [LARGE SCALE GENOMIC DNA]</scope>
    <source>
        <strain evidence="2 3">KCTC 32269</strain>
    </source>
</reference>
<dbReference type="EMBL" id="PXOQ01000019">
    <property type="protein sequence ID" value="PSG86067.1"/>
    <property type="molecule type" value="Genomic_DNA"/>
</dbReference>
<keyword evidence="1" id="KW-0732">Signal</keyword>
<feature type="chain" id="PRO_5015647077" description="Outermembrane protein" evidence="1">
    <location>
        <begin position="23"/>
        <end position="281"/>
    </location>
</feature>
<organism evidence="2 3">
    <name type="scientific">Aurantibacter aestuarii</name>
    <dbReference type="NCBI Taxonomy" id="1266046"/>
    <lineage>
        <taxon>Bacteria</taxon>
        <taxon>Pseudomonadati</taxon>
        <taxon>Bacteroidota</taxon>
        <taxon>Flavobacteriia</taxon>
        <taxon>Flavobacteriales</taxon>
        <taxon>Flavobacteriaceae</taxon>
        <taxon>Aurantibacter</taxon>
    </lineage>
</organism>
<sequence length="281" mass="31976">MIYNIKLCLISFALLSTAISQAQDSLHTSSKKGKLFIAWGGNRASYSYSDIHFTGENYDFTIEDVGAHDKPKGWHIDYFNPTRLTIPQTNFRLGYFISDKYALIIGFDHMKYVMDRNRVKKVQGEINLPLNEPGSTFNGVYNGDTFVSEDFLKFEYTDGLNYVTTELARYDDISKWFGITNTDVFQINITESVGIGVLYPRTNSTLLYKDQTDKFSISGYGTSLNLGLNFTLFKHFYIQTDLKGGFIHMYDAKTTNDPADKASHQFLFLQRVVTLGGIFSI</sequence>
<gene>
    <name evidence="2" type="ORF">C7H52_13035</name>
</gene>
<name>A0A2T1N4M9_9FLAO</name>
<proteinExistence type="predicted"/>
<dbReference type="AlphaFoldDB" id="A0A2T1N4M9"/>
<evidence type="ECO:0000313" key="2">
    <source>
        <dbReference type="EMBL" id="PSG86067.1"/>
    </source>
</evidence>
<dbReference type="OrthoDB" id="8887208at2"/>
<protein>
    <recommendedName>
        <fullName evidence="4">Outermembrane protein</fullName>
    </recommendedName>
</protein>